<dbReference type="NCBIfam" id="NF005591">
    <property type="entry name" value="PRK07318.1"/>
    <property type="match status" value="1"/>
</dbReference>
<comment type="cofactor">
    <cofactor evidence="1">
        <name>Zn(2+)</name>
        <dbReference type="ChEBI" id="CHEBI:29105"/>
    </cofactor>
</comment>
<keyword evidence="10" id="KW-1185">Reference proteome</keyword>
<dbReference type="SUPFAM" id="SSF53187">
    <property type="entry name" value="Zn-dependent exopeptidases"/>
    <property type="match status" value="1"/>
</dbReference>
<dbReference type="EMBL" id="FWXK01000001">
    <property type="protein sequence ID" value="SMC30203.1"/>
    <property type="molecule type" value="Genomic_DNA"/>
</dbReference>
<dbReference type="OrthoDB" id="9761532at2"/>
<dbReference type="Gene3D" id="3.30.70.360">
    <property type="match status" value="2"/>
</dbReference>
<dbReference type="PANTHER" id="PTHR43808">
    <property type="entry name" value="ACETYLORNITHINE DEACETYLASE"/>
    <property type="match status" value="1"/>
</dbReference>
<keyword evidence="5" id="KW-0378">Hydrolase</keyword>
<evidence type="ECO:0000256" key="5">
    <source>
        <dbReference type="ARBA" id="ARBA00022801"/>
    </source>
</evidence>
<evidence type="ECO:0000313" key="10">
    <source>
        <dbReference type="Proteomes" id="UP000243884"/>
    </source>
</evidence>
<sequence length="468" mass="51801">MTIAWKEEVAKRKQDLLADLFDLLKIESVREDNKATADAPVGPGPKEALEFFLKLAERDGFETKMVDNMAGHVAYGEGDQTLGILGHVDVVPVDNFWKTNPFKPEIIDGKLYARGASDDKGPTMAAYYALKIIKELDLPVEKAVRFIVGTDEESNWECMTRYFASEPKPDFGFSPDADFPIINGEKGMYSTKLVFDETTDQLVSFQAGQRENMVPGEATAVIRYEGDQLKELADSFNAQENIELSVRQQGENSYVLTLIGKASHAMDPAKGYNAATYLAKFLMLLDDAFNNDSFIRLLGGVLHEDFYGQALNIAYTDDVMGVLTVNPGVVATENREMSIALNLRIPKGKPYSELDVAFKELSETYGFRIEAAQKGNKVPHYVSGDDPLVKVLLDVYSRQTGEEAHEKSIGGGTYGRLLDRGVAYGALFPHSEDTMHQANEFIDVDDLMAATAIYCEAIYELIKPGSEV</sequence>
<dbReference type="InterPro" id="IPR010964">
    <property type="entry name" value="M20A_pepV-rel"/>
</dbReference>
<dbReference type="Gene3D" id="3.40.630.10">
    <property type="entry name" value="Zn peptidases"/>
    <property type="match status" value="1"/>
</dbReference>
<keyword evidence="4" id="KW-0479">Metal-binding</keyword>
<dbReference type="GO" id="GO:0008777">
    <property type="term" value="F:acetylornithine deacetylase activity"/>
    <property type="evidence" value="ECO:0007669"/>
    <property type="project" value="TreeGrafter"/>
</dbReference>
<dbReference type="GO" id="GO:0006526">
    <property type="term" value="P:L-arginine biosynthetic process"/>
    <property type="evidence" value="ECO:0007669"/>
    <property type="project" value="TreeGrafter"/>
</dbReference>
<keyword evidence="6" id="KW-0862">Zinc</keyword>
<keyword evidence="7" id="KW-0224">Dipeptidase</keyword>
<evidence type="ECO:0000256" key="4">
    <source>
        <dbReference type="ARBA" id="ARBA00022723"/>
    </source>
</evidence>
<dbReference type="STRING" id="371602.SAMN04487984_0091"/>
<comment type="similarity">
    <text evidence="2">Belongs to the peptidase M20A family.</text>
</comment>
<keyword evidence="3" id="KW-0645">Protease</keyword>
<dbReference type="NCBIfam" id="TIGR01887">
    <property type="entry name" value="dipeptidaselike"/>
    <property type="match status" value="1"/>
</dbReference>
<dbReference type="Pfam" id="PF01546">
    <property type="entry name" value="Peptidase_M20"/>
    <property type="match status" value="1"/>
</dbReference>
<dbReference type="GO" id="GO:0008270">
    <property type="term" value="F:zinc ion binding"/>
    <property type="evidence" value="ECO:0007669"/>
    <property type="project" value="InterPro"/>
</dbReference>
<accession>A0A1W1Y216</accession>
<evidence type="ECO:0000256" key="6">
    <source>
        <dbReference type="ARBA" id="ARBA00022833"/>
    </source>
</evidence>
<dbReference type="CDD" id="cd03888">
    <property type="entry name" value="M20_PepV"/>
    <property type="match status" value="1"/>
</dbReference>
<keyword evidence="8" id="KW-0482">Metalloprotease</keyword>
<dbReference type="PROSITE" id="PS00758">
    <property type="entry name" value="ARGE_DAPE_CPG2_1"/>
    <property type="match status" value="1"/>
</dbReference>
<evidence type="ECO:0000313" key="9">
    <source>
        <dbReference type="EMBL" id="SMC30203.1"/>
    </source>
</evidence>
<gene>
    <name evidence="9" type="ORF">SAMN04487984_0091</name>
</gene>
<dbReference type="GO" id="GO:0006508">
    <property type="term" value="P:proteolysis"/>
    <property type="evidence" value="ECO:0007669"/>
    <property type="project" value="UniProtKB-KW"/>
</dbReference>
<dbReference type="InterPro" id="IPR036264">
    <property type="entry name" value="Bact_exopeptidase_dim_dom"/>
</dbReference>
<dbReference type="InterPro" id="IPR001261">
    <property type="entry name" value="ArgE/DapE_CS"/>
</dbReference>
<evidence type="ECO:0000256" key="1">
    <source>
        <dbReference type="ARBA" id="ARBA00001947"/>
    </source>
</evidence>
<reference evidence="10" key="1">
    <citation type="submission" date="2017-04" db="EMBL/GenBank/DDBJ databases">
        <authorList>
            <person name="Varghese N."/>
            <person name="Submissions S."/>
        </authorList>
    </citation>
    <scope>NUCLEOTIDE SEQUENCE [LARGE SCALE GENOMIC DNA]</scope>
    <source>
        <strain evidence="10">DSM 21500</strain>
    </source>
</reference>
<evidence type="ECO:0000256" key="8">
    <source>
        <dbReference type="ARBA" id="ARBA00023049"/>
    </source>
</evidence>
<evidence type="ECO:0000256" key="2">
    <source>
        <dbReference type="ARBA" id="ARBA00006247"/>
    </source>
</evidence>
<dbReference type="GO" id="GO:0008237">
    <property type="term" value="F:metallopeptidase activity"/>
    <property type="evidence" value="ECO:0007669"/>
    <property type="project" value="UniProtKB-KW"/>
</dbReference>
<dbReference type="InterPro" id="IPR050072">
    <property type="entry name" value="Peptidase_M20A"/>
</dbReference>
<dbReference type="PANTHER" id="PTHR43808:SF31">
    <property type="entry name" value="N-ACETYL-L-CITRULLINE DEACETYLASE"/>
    <property type="match status" value="1"/>
</dbReference>
<organism evidence="9 10">
    <name type="scientific">Aerococcus suis</name>
    <dbReference type="NCBI Taxonomy" id="371602"/>
    <lineage>
        <taxon>Bacteria</taxon>
        <taxon>Bacillati</taxon>
        <taxon>Bacillota</taxon>
        <taxon>Bacilli</taxon>
        <taxon>Lactobacillales</taxon>
        <taxon>Aerococcaceae</taxon>
        <taxon>Aerococcus</taxon>
    </lineage>
</organism>
<dbReference type="AlphaFoldDB" id="A0A1W1Y216"/>
<dbReference type="SUPFAM" id="SSF55031">
    <property type="entry name" value="Bacterial exopeptidase dimerisation domain"/>
    <property type="match status" value="1"/>
</dbReference>
<proteinExistence type="inferred from homology"/>
<dbReference type="RefSeq" id="WP_084097708.1">
    <property type="nucleotide sequence ID" value="NZ_FWXK01000001.1"/>
</dbReference>
<dbReference type="InterPro" id="IPR002933">
    <property type="entry name" value="Peptidase_M20"/>
</dbReference>
<dbReference type="PROSITE" id="PS00759">
    <property type="entry name" value="ARGE_DAPE_CPG2_2"/>
    <property type="match status" value="1"/>
</dbReference>
<evidence type="ECO:0000256" key="3">
    <source>
        <dbReference type="ARBA" id="ARBA00022670"/>
    </source>
</evidence>
<name>A0A1W1Y216_9LACT</name>
<evidence type="ECO:0000256" key="7">
    <source>
        <dbReference type="ARBA" id="ARBA00022997"/>
    </source>
</evidence>
<dbReference type="GO" id="GO:0016805">
    <property type="term" value="F:dipeptidase activity"/>
    <property type="evidence" value="ECO:0007669"/>
    <property type="project" value="UniProtKB-KW"/>
</dbReference>
<dbReference type="Proteomes" id="UP000243884">
    <property type="component" value="Unassembled WGS sequence"/>
</dbReference>
<protein>
    <submittedName>
        <fullName evidence="9">Peptidase V. Metallo peptidase. MEROPS family M20A</fullName>
    </submittedName>
</protein>